<dbReference type="GO" id="GO:0016787">
    <property type="term" value="F:hydrolase activity"/>
    <property type="evidence" value="ECO:0007669"/>
    <property type="project" value="UniProtKB-KW"/>
</dbReference>
<keyword evidence="10" id="KW-1185">Reference proteome</keyword>
<dbReference type="Pfam" id="PF04083">
    <property type="entry name" value="Abhydro_lipase"/>
    <property type="match status" value="1"/>
</dbReference>
<evidence type="ECO:0000259" key="8">
    <source>
        <dbReference type="Pfam" id="PF04083"/>
    </source>
</evidence>
<evidence type="ECO:0000256" key="7">
    <source>
        <dbReference type="SAM" id="SignalP"/>
    </source>
</evidence>
<sequence>MIVAGIIHIVLLLSCNGQLEGIPQLREFIRPLTNNPFVQSIAGTSSDFLAGSVELVSHIPIAIARALGPLDAWPVLVSHRNIVDLTDRFVKEFDLGSNNEDAALNITELISKYGFPVETHDVVTEDGYVLQLFRIPGNGSVLFLMHGLLGSADDFVVAGVESGLAYELSREGYDVWLGNARGNKHSRRHTHLRPQDSKFWDFTWHEIGVYDLPAMIDYALEESGSSTLKYIGHSQGTTSFFVMASERPEYNEKISLMVALSPVAFMTHVRSPVIRLLASEGPLLYTASNGIGINEFLPDNKLVRTLKSFLCSVGVMSEILCNNLLFLIVGFDLGQVNVTNLPVLFGHVPSGSSAKQLAHYGQLIISDDFRKYDYGSYGNLKRYGETFPPKYNLKGISVPVSLFYSDADWLAHPADVRRLSHELGNVVDVYKIPYKYFNHLDFLFSKDCKVLIYERLRKVLQSF</sequence>
<keyword evidence="4" id="KW-0442">Lipid degradation</keyword>
<proteinExistence type="inferred from homology"/>
<keyword evidence="6" id="KW-0325">Glycoprotein</keyword>
<feature type="signal peptide" evidence="7">
    <location>
        <begin position="1"/>
        <end position="21"/>
    </location>
</feature>
<keyword evidence="2 7" id="KW-0732">Signal</keyword>
<accession>A0A8J2QQQ7</accession>
<dbReference type="InterPro" id="IPR029058">
    <property type="entry name" value="AB_hydrolase_fold"/>
</dbReference>
<protein>
    <submittedName>
        <fullName evidence="9">(African queen) hypothetical protein</fullName>
    </submittedName>
</protein>
<evidence type="ECO:0000256" key="4">
    <source>
        <dbReference type="ARBA" id="ARBA00022963"/>
    </source>
</evidence>
<keyword evidence="3" id="KW-0378">Hydrolase</keyword>
<dbReference type="SUPFAM" id="SSF53474">
    <property type="entry name" value="alpha/beta-Hydrolases"/>
    <property type="match status" value="1"/>
</dbReference>
<dbReference type="OrthoDB" id="9974421at2759"/>
<evidence type="ECO:0000256" key="6">
    <source>
        <dbReference type="ARBA" id="ARBA00023180"/>
    </source>
</evidence>
<name>A0A8J2QQQ7_9NEOP</name>
<comment type="similarity">
    <text evidence="1">Belongs to the AB hydrolase superfamily. Lipase family.</text>
</comment>
<feature type="chain" id="PRO_5035329063" evidence="7">
    <location>
        <begin position="22"/>
        <end position="463"/>
    </location>
</feature>
<dbReference type="Gene3D" id="3.40.50.1820">
    <property type="entry name" value="alpha/beta hydrolase"/>
    <property type="match status" value="1"/>
</dbReference>
<comment type="caution">
    <text evidence="9">The sequence shown here is derived from an EMBL/GenBank/DDBJ whole genome shotgun (WGS) entry which is preliminary data.</text>
</comment>
<dbReference type="InterPro" id="IPR006693">
    <property type="entry name" value="AB_hydrolase_lipase"/>
</dbReference>
<dbReference type="AlphaFoldDB" id="A0A8J2QQQ7"/>
<evidence type="ECO:0000256" key="3">
    <source>
        <dbReference type="ARBA" id="ARBA00022801"/>
    </source>
</evidence>
<evidence type="ECO:0000313" key="9">
    <source>
        <dbReference type="EMBL" id="CAG9563716.1"/>
    </source>
</evidence>
<evidence type="ECO:0000256" key="2">
    <source>
        <dbReference type="ARBA" id="ARBA00022729"/>
    </source>
</evidence>
<reference evidence="9" key="1">
    <citation type="submission" date="2021-09" db="EMBL/GenBank/DDBJ databases">
        <authorList>
            <person name="Martin H S."/>
        </authorList>
    </citation>
    <scope>NUCLEOTIDE SEQUENCE</scope>
</reference>
<organism evidence="9 10">
    <name type="scientific">Danaus chrysippus</name>
    <name type="common">African queen</name>
    <dbReference type="NCBI Taxonomy" id="151541"/>
    <lineage>
        <taxon>Eukaryota</taxon>
        <taxon>Metazoa</taxon>
        <taxon>Ecdysozoa</taxon>
        <taxon>Arthropoda</taxon>
        <taxon>Hexapoda</taxon>
        <taxon>Insecta</taxon>
        <taxon>Pterygota</taxon>
        <taxon>Neoptera</taxon>
        <taxon>Endopterygota</taxon>
        <taxon>Lepidoptera</taxon>
        <taxon>Glossata</taxon>
        <taxon>Ditrysia</taxon>
        <taxon>Papilionoidea</taxon>
        <taxon>Nymphalidae</taxon>
        <taxon>Danainae</taxon>
        <taxon>Danaini</taxon>
        <taxon>Danaina</taxon>
        <taxon>Danaus</taxon>
        <taxon>Anosia</taxon>
    </lineage>
</organism>
<dbReference type="Proteomes" id="UP000789524">
    <property type="component" value="Unassembled WGS sequence"/>
</dbReference>
<keyword evidence="5" id="KW-0443">Lipid metabolism</keyword>
<evidence type="ECO:0000313" key="10">
    <source>
        <dbReference type="Proteomes" id="UP000789524"/>
    </source>
</evidence>
<evidence type="ECO:0000256" key="5">
    <source>
        <dbReference type="ARBA" id="ARBA00023098"/>
    </source>
</evidence>
<feature type="domain" description="Partial AB-hydrolase lipase" evidence="8">
    <location>
        <begin position="106"/>
        <end position="157"/>
    </location>
</feature>
<dbReference type="PANTHER" id="PTHR11005">
    <property type="entry name" value="LYSOSOMAL ACID LIPASE-RELATED"/>
    <property type="match status" value="1"/>
</dbReference>
<dbReference type="GO" id="GO:0016042">
    <property type="term" value="P:lipid catabolic process"/>
    <property type="evidence" value="ECO:0007669"/>
    <property type="project" value="UniProtKB-KW"/>
</dbReference>
<gene>
    <name evidence="9" type="ORF">DCHRY22_LOCUS4821</name>
</gene>
<evidence type="ECO:0000256" key="1">
    <source>
        <dbReference type="ARBA" id="ARBA00010701"/>
    </source>
</evidence>
<dbReference type="EMBL" id="CAKASE010000050">
    <property type="protein sequence ID" value="CAG9563716.1"/>
    <property type="molecule type" value="Genomic_DNA"/>
</dbReference>
<dbReference type="FunFam" id="3.40.50.1820:FF:000021">
    <property type="entry name" value="Lipase"/>
    <property type="match status" value="1"/>
</dbReference>